<dbReference type="EMBL" id="LR797072">
    <property type="protein sequence ID" value="CAB4184878.1"/>
    <property type="molecule type" value="Genomic_DNA"/>
</dbReference>
<organism evidence="2">
    <name type="scientific">uncultured Caudovirales phage</name>
    <dbReference type="NCBI Taxonomy" id="2100421"/>
    <lineage>
        <taxon>Viruses</taxon>
        <taxon>Duplodnaviria</taxon>
        <taxon>Heunggongvirae</taxon>
        <taxon>Uroviricota</taxon>
        <taxon>Caudoviricetes</taxon>
        <taxon>Peduoviridae</taxon>
        <taxon>Maltschvirus</taxon>
        <taxon>Maltschvirus maltsch</taxon>
    </lineage>
</organism>
<gene>
    <name evidence="2" type="ORF">UFOVP1113_44</name>
    <name evidence="4" type="ORF">UFOVP1563_10</name>
    <name evidence="3" type="ORF">UFOVP1627_43</name>
</gene>
<feature type="region of interest" description="Disordered" evidence="1">
    <location>
        <begin position="135"/>
        <end position="172"/>
    </location>
</feature>
<dbReference type="EMBL" id="LR798404">
    <property type="protein sequence ID" value="CAB5229579.1"/>
    <property type="molecule type" value="Genomic_DNA"/>
</dbReference>
<feature type="compositionally biased region" description="Low complexity" evidence="1">
    <location>
        <begin position="52"/>
        <end position="63"/>
    </location>
</feature>
<evidence type="ECO:0000313" key="3">
    <source>
        <dbReference type="EMBL" id="CAB4219783.1"/>
    </source>
</evidence>
<sequence>MSTPPDRMMELIKNQQKGAGAPGAAPGAMPDAPPVTPEALPGQAMSGMSDQSTPPMSSPMSTPEPKMGNREGALVNIGLAMDLIEQSLPSLGSESPEGQKALAALRTLTGLLGPRKAQTKELQQSEIIQMLQNLPQAGGNTPAGQAMAQAPVIPNMPPMPGAGAGGPQPPQM</sequence>
<evidence type="ECO:0000313" key="2">
    <source>
        <dbReference type="EMBL" id="CAB4184878.1"/>
    </source>
</evidence>
<evidence type="ECO:0000256" key="1">
    <source>
        <dbReference type="SAM" id="MobiDB-lite"/>
    </source>
</evidence>
<dbReference type="EMBL" id="LR797484">
    <property type="protein sequence ID" value="CAB4219783.1"/>
    <property type="molecule type" value="Genomic_DNA"/>
</dbReference>
<protein>
    <submittedName>
        <fullName evidence="2">Uncharacterized protein</fullName>
    </submittedName>
</protein>
<name>A0A6J5QV96_9CAUD</name>
<feature type="compositionally biased region" description="Low complexity" evidence="1">
    <location>
        <begin position="18"/>
        <end position="30"/>
    </location>
</feature>
<accession>A0A6J5QV96</accession>
<feature type="region of interest" description="Disordered" evidence="1">
    <location>
        <begin position="1"/>
        <end position="70"/>
    </location>
</feature>
<reference evidence="2" key="1">
    <citation type="submission" date="2020-05" db="EMBL/GenBank/DDBJ databases">
        <authorList>
            <person name="Chiriac C."/>
            <person name="Salcher M."/>
            <person name="Ghai R."/>
            <person name="Kavagutti S V."/>
        </authorList>
    </citation>
    <scope>NUCLEOTIDE SEQUENCE</scope>
</reference>
<proteinExistence type="predicted"/>
<evidence type="ECO:0000313" key="4">
    <source>
        <dbReference type="EMBL" id="CAB5229579.1"/>
    </source>
</evidence>